<proteinExistence type="predicted"/>
<accession>A0A699UY10</accession>
<feature type="non-terminal residue" evidence="2">
    <location>
        <position position="116"/>
    </location>
</feature>
<evidence type="ECO:0000313" key="2">
    <source>
        <dbReference type="EMBL" id="GFD26159.1"/>
    </source>
</evidence>
<feature type="region of interest" description="Disordered" evidence="1">
    <location>
        <begin position="1"/>
        <end position="20"/>
    </location>
</feature>
<comment type="caution">
    <text evidence="2">The sequence shown here is derived from an EMBL/GenBank/DDBJ whole genome shotgun (WGS) entry which is preliminary data.</text>
</comment>
<evidence type="ECO:0000256" key="1">
    <source>
        <dbReference type="SAM" id="MobiDB-lite"/>
    </source>
</evidence>
<name>A0A699UY10_TANCI</name>
<dbReference type="AlphaFoldDB" id="A0A699UY10"/>
<sequence>MNLVAKQPKAKEGFKKKTISEALVDEGEEVQHEPEPQDEETDADLELTLKTSLDFSQPQGQVKDKAADLERALKMSLDSIQAQSQRPVRGVAIREGVTEEIQKLLDVAGKGKAIVT</sequence>
<dbReference type="EMBL" id="BKCJ011366443">
    <property type="protein sequence ID" value="GFD26159.1"/>
    <property type="molecule type" value="Genomic_DNA"/>
</dbReference>
<gene>
    <name evidence="2" type="ORF">Tci_898128</name>
</gene>
<feature type="compositionally biased region" description="Basic and acidic residues" evidence="1">
    <location>
        <begin position="9"/>
        <end position="19"/>
    </location>
</feature>
<reference evidence="2" key="1">
    <citation type="journal article" date="2019" name="Sci. Rep.">
        <title>Draft genome of Tanacetum cinerariifolium, the natural source of mosquito coil.</title>
        <authorList>
            <person name="Yamashiro T."/>
            <person name="Shiraishi A."/>
            <person name="Satake H."/>
            <person name="Nakayama K."/>
        </authorList>
    </citation>
    <scope>NUCLEOTIDE SEQUENCE</scope>
</reference>
<protein>
    <submittedName>
        <fullName evidence="2">Uncharacterized protein</fullName>
    </submittedName>
</protein>
<organism evidence="2">
    <name type="scientific">Tanacetum cinerariifolium</name>
    <name type="common">Dalmatian daisy</name>
    <name type="synonym">Chrysanthemum cinerariifolium</name>
    <dbReference type="NCBI Taxonomy" id="118510"/>
    <lineage>
        <taxon>Eukaryota</taxon>
        <taxon>Viridiplantae</taxon>
        <taxon>Streptophyta</taxon>
        <taxon>Embryophyta</taxon>
        <taxon>Tracheophyta</taxon>
        <taxon>Spermatophyta</taxon>
        <taxon>Magnoliopsida</taxon>
        <taxon>eudicotyledons</taxon>
        <taxon>Gunneridae</taxon>
        <taxon>Pentapetalae</taxon>
        <taxon>asterids</taxon>
        <taxon>campanulids</taxon>
        <taxon>Asterales</taxon>
        <taxon>Asteraceae</taxon>
        <taxon>Asteroideae</taxon>
        <taxon>Anthemideae</taxon>
        <taxon>Anthemidinae</taxon>
        <taxon>Tanacetum</taxon>
    </lineage>
</organism>